<feature type="compositionally biased region" description="Polar residues" evidence="1">
    <location>
        <begin position="870"/>
        <end position="896"/>
    </location>
</feature>
<evidence type="ECO:0000313" key="4">
    <source>
        <dbReference type="EMBL" id="KZX13767.1"/>
    </source>
</evidence>
<keyword evidence="2" id="KW-0812">Transmembrane</keyword>
<proteinExistence type="predicted"/>
<feature type="region of interest" description="Disordered" evidence="1">
    <location>
        <begin position="909"/>
        <end position="928"/>
    </location>
</feature>
<protein>
    <submittedName>
        <fullName evidence="4">FmdE, molybdenum formylmethanofuran dehydrogenase operon</fullName>
    </submittedName>
</protein>
<reference evidence="5" key="1">
    <citation type="journal article" date="2016" name="Genome Announc.">
        <title>Draft Genome Sequences of Methanobrevibacter curvatus DSM11111, Methanobrevibacter cuticularis DSM11139, Methanobrevibacter filiformis DSM11501, and Methanobrevibacter oralis DSM7256.</title>
        <authorList>
            <person name="Poehlein A."/>
            <person name="Seedorf H."/>
        </authorList>
    </citation>
    <scope>NUCLEOTIDE SEQUENCE [LARGE SCALE GENOMIC DNA]</scope>
    <source>
        <strain evidence="5">DSM 7256 / JCM 30027 / ZR</strain>
    </source>
</reference>
<feature type="region of interest" description="Disordered" evidence="1">
    <location>
        <begin position="851"/>
        <end position="896"/>
    </location>
</feature>
<feature type="transmembrane region" description="Helical" evidence="2">
    <location>
        <begin position="947"/>
        <end position="966"/>
    </location>
</feature>
<organism evidence="4 5">
    <name type="scientific">Methanobrevibacter oralis</name>
    <dbReference type="NCBI Taxonomy" id="66851"/>
    <lineage>
        <taxon>Archaea</taxon>
        <taxon>Methanobacteriati</taxon>
        <taxon>Methanobacteriota</taxon>
        <taxon>Methanomada group</taxon>
        <taxon>Methanobacteria</taxon>
        <taxon>Methanobacteriales</taxon>
        <taxon>Methanobacteriaceae</taxon>
        <taxon>Methanobrevibacter</taxon>
    </lineage>
</organism>
<evidence type="ECO:0000259" key="3">
    <source>
        <dbReference type="Pfam" id="PF02663"/>
    </source>
</evidence>
<dbReference type="PATRIC" id="fig|66851.6.peg.398"/>
<keyword evidence="2" id="KW-0472">Membrane</keyword>
<comment type="caution">
    <text evidence="4">The sequence shown here is derived from an EMBL/GenBank/DDBJ whole genome shotgun (WGS) entry which is preliminary data.</text>
</comment>
<sequence length="974" mass="108313">MDFKKGLIFLLILVFLTIGCVSASDVDNNTDLRDAVGYNSNLDSSMLSDSPLGSSNITVKVNYEYSNDNGKINPTININNGKVISNEYDGSTKNYKVKINYTNILNKFNLSISAPGYLTQYKLVDITGINDSPIVFNLIASDSYKLGRDVTAKADKLLDFKTADKVLAITTAGVPKLNGKTSEGAIDGILNYATGYISYGRGNLLMLRQTAVDPIDFCFVIKKGNALKAAIFLNGNKKEAYFGTISEFMSHSQWNTLCRAIGSENAFSFASLANGWVDGVTYDVLQEAAFHGHICEGTLGGYTITKALLQYYPPVQETASANQSPGDITSYKILGIPGDSSNDAVIFFLDATAGKGAYFGFNTTSTGATSNMLGFIRWNGQEKEGTIIVMEYDSKKNKKLFEKETGITVKGSLEELKYNRWWINKIYKNPASLVNILIEKDKLTEEQYYYLIGSPNNVTSKNGTVIKACNTHGLDYNYIKNLDLPTAKRENKTNEKGNLTYNDFKEIGKIVAKKAKSIFENELGVKIYKDMPNLMVLTSAGYVMLNEQSTEACWDGLFEVLGSRLSRLTLLPDHKAIWTPLWFNFALKQDDGSLMSIYIRYNPNGTFFVGEFNGSHTYNINISTLNNSALSNGISSSAYPDKNYFSIQSISNAWYGEPAFDQIMSFLYHNHACPGVQPGFFITEYIQSNFPLNENQSYVYIANEVYCKDDSLEYILDISPGLGNYLVQKLTSDEYKGKEGLDEEGILIIWDSSKKIGQAVTINFKWPTLDLSSYSTSEAKRAAQIQAFIDLYKKNENPHIKEKQLVSHSDNRWITEEQFNRMKSGGNGSSLKYLRELPELSKEDLLKQIADKNKKPSNNKNDEIKGDNSALGNNTKRNHGNHLSNRTNSRHYSNNHQSRENVGELYSIAPSTFSNPVDDGNTKNDGDKKAYEVSKDISSDENSLNPLFAIIVVLIIVGACVGFVIARGRKNNEG</sequence>
<evidence type="ECO:0000313" key="5">
    <source>
        <dbReference type="Proteomes" id="UP000077428"/>
    </source>
</evidence>
<keyword evidence="2" id="KW-1133">Transmembrane helix</keyword>
<name>A0A166CF60_METOA</name>
<feature type="domain" description="Formylmethanofuran dehydrogenase subunit E" evidence="3">
    <location>
        <begin position="290"/>
        <end position="431"/>
    </location>
</feature>
<dbReference type="Pfam" id="PF02663">
    <property type="entry name" value="FmdE"/>
    <property type="match status" value="2"/>
</dbReference>
<evidence type="ECO:0000256" key="2">
    <source>
        <dbReference type="SAM" id="Phobius"/>
    </source>
</evidence>
<dbReference type="Gene3D" id="3.30.1330.130">
    <property type="match status" value="1"/>
</dbReference>
<dbReference type="SUPFAM" id="SSF143555">
    <property type="entry name" value="FwdE-like"/>
    <property type="match status" value="2"/>
</dbReference>
<feature type="compositionally biased region" description="Basic and acidic residues" evidence="1">
    <location>
        <begin position="851"/>
        <end position="866"/>
    </location>
</feature>
<dbReference type="EMBL" id="LWMU01000045">
    <property type="protein sequence ID" value="KZX13767.1"/>
    <property type="molecule type" value="Genomic_DNA"/>
</dbReference>
<dbReference type="AlphaFoldDB" id="A0A166CF60"/>
<dbReference type="InterPro" id="IPR003814">
    <property type="entry name" value="FmdEsu_dom"/>
</dbReference>
<accession>A0A166CF60</accession>
<feature type="domain" description="Formylmethanofuran dehydrogenase subunit E" evidence="3">
    <location>
        <begin position="669"/>
        <end position="755"/>
    </location>
</feature>
<dbReference type="STRING" id="66851.MBORA_03430"/>
<dbReference type="PROSITE" id="PS51257">
    <property type="entry name" value="PROKAR_LIPOPROTEIN"/>
    <property type="match status" value="1"/>
</dbReference>
<evidence type="ECO:0000256" key="1">
    <source>
        <dbReference type="SAM" id="MobiDB-lite"/>
    </source>
</evidence>
<dbReference type="Proteomes" id="UP000077428">
    <property type="component" value="Unassembled WGS sequence"/>
</dbReference>
<keyword evidence="5" id="KW-1185">Reference proteome</keyword>
<gene>
    <name evidence="4" type="ORF">MBORA_03430</name>
</gene>